<dbReference type="Proteomes" id="UP000564573">
    <property type="component" value="Unassembled WGS sequence"/>
</dbReference>
<dbReference type="RefSeq" id="WP_183787114.1">
    <property type="nucleotide sequence ID" value="NZ_JACIBS010000009.1"/>
</dbReference>
<keyword evidence="2" id="KW-1185">Reference proteome</keyword>
<name>A0A839XX29_9PSEU</name>
<protein>
    <submittedName>
        <fullName evidence="1">Uncharacterized protein</fullName>
    </submittedName>
</protein>
<reference evidence="1 2" key="1">
    <citation type="submission" date="2020-08" db="EMBL/GenBank/DDBJ databases">
        <title>Sequencing the genomes of 1000 actinobacteria strains.</title>
        <authorList>
            <person name="Klenk H.-P."/>
        </authorList>
    </citation>
    <scope>NUCLEOTIDE SEQUENCE [LARGE SCALE GENOMIC DNA]</scope>
    <source>
        <strain evidence="1 2">DSM 45267</strain>
    </source>
</reference>
<dbReference type="EMBL" id="JACIBS010000009">
    <property type="protein sequence ID" value="MBB3665914.1"/>
    <property type="molecule type" value="Genomic_DNA"/>
</dbReference>
<evidence type="ECO:0000313" key="2">
    <source>
        <dbReference type="Proteomes" id="UP000564573"/>
    </source>
</evidence>
<evidence type="ECO:0000313" key="1">
    <source>
        <dbReference type="EMBL" id="MBB3665914.1"/>
    </source>
</evidence>
<dbReference type="AlphaFoldDB" id="A0A839XX29"/>
<gene>
    <name evidence="1" type="ORF">FB384_004873</name>
</gene>
<proteinExistence type="predicted"/>
<sequence>MQTERELTSSWLGWLSQRCRTRFEGKQMRIRRGATVHHVDWIDGLGGLRFPQPGCHIGTAGFDLEIYVPTDEPVTCNRCLRRSGERSSPLHAAEIPGQLALDLP</sequence>
<accession>A0A839XX29</accession>
<comment type="caution">
    <text evidence="1">The sequence shown here is derived from an EMBL/GenBank/DDBJ whole genome shotgun (WGS) entry which is preliminary data.</text>
</comment>
<organism evidence="1 2">
    <name type="scientific">Prauserella sediminis</name>
    <dbReference type="NCBI Taxonomy" id="577680"/>
    <lineage>
        <taxon>Bacteria</taxon>
        <taxon>Bacillati</taxon>
        <taxon>Actinomycetota</taxon>
        <taxon>Actinomycetes</taxon>
        <taxon>Pseudonocardiales</taxon>
        <taxon>Pseudonocardiaceae</taxon>
        <taxon>Prauserella</taxon>
        <taxon>Prauserella salsuginis group</taxon>
    </lineage>
</organism>